<dbReference type="InterPro" id="IPR006219">
    <property type="entry name" value="DAHP_synth_1"/>
</dbReference>
<comment type="similarity">
    <text evidence="3">Belongs to the class-I DAHP synthase family.</text>
</comment>
<dbReference type="GO" id="GO:0005737">
    <property type="term" value="C:cytoplasm"/>
    <property type="evidence" value="ECO:0007669"/>
    <property type="project" value="TreeGrafter"/>
</dbReference>
<dbReference type="OMA" id="NLTKYNH"/>
<dbReference type="Proteomes" id="UP000000599">
    <property type="component" value="Chromosome D"/>
</dbReference>
<comment type="catalytic activity">
    <reaction evidence="11">
        <text>D-erythrose 4-phosphate + phosphoenolpyruvate + H2O = 7-phospho-2-dehydro-3-deoxy-D-arabino-heptonate + phosphate</text>
        <dbReference type="Rhea" id="RHEA:14717"/>
        <dbReference type="ChEBI" id="CHEBI:15377"/>
        <dbReference type="ChEBI" id="CHEBI:16897"/>
        <dbReference type="ChEBI" id="CHEBI:43474"/>
        <dbReference type="ChEBI" id="CHEBI:58394"/>
        <dbReference type="ChEBI" id="CHEBI:58702"/>
        <dbReference type="EC" id="2.5.1.54"/>
    </reaction>
</comment>
<sequence length="583" mass="65609">MNEELKKLKSHKDATFQLDAKEAVSSACEPENKSTCETTVETNDIESDIEGEPKYGTVDNSQQLMDQLNKLKIMSEQDSAKVSSSNTSSGGSSSVSLAPKWIYGTTLPPLNASRNNYSSASGLCLSERGQVAVAQPELIQNFLFPTTTLLQQKVVKYRESIGNILSADIISKKSAFKNPLLVITGPSFITDANQAKACAQWVGSMNGKKFHDLPNGILPDSILGLYHRSNRLELKNILLSLRTNLTKYNHGYNDPSFLRGFNSIMTYEIEQGIPICRALLCELAEICPIVGETSDTITPQYFSDLFCLGIVSSKLRESQLHRELVSGVSYAVGFHTSDDTSCFDKEFYTHNITSALEAMYASSNPHQFLSVTKIGTVAVVGTIGNDETFIILSINLELDYYEIEHIIDQVYDYSKLNIKRPKIMLDVGKISNEEYELKLDLLRQLLVSNTDLKYKIIGVIIDSGNNYISHRYTIDLNKPFGVNEDFENQDYITDDDIERNKNDNDKSENSMNHQMLIGLNNYFVKNRIYGKMSPSRQSQQRPSSELDFDSSLIHLDKYYEYFVNADKFIQELDDMSSLRINSQ</sequence>
<dbReference type="InParanoid" id="B5RTI5"/>
<feature type="region of interest" description="Disordered" evidence="12">
    <location>
        <begin position="491"/>
        <end position="510"/>
    </location>
</feature>
<evidence type="ECO:0000256" key="10">
    <source>
        <dbReference type="ARBA" id="ARBA00032193"/>
    </source>
</evidence>
<feature type="domain" description="DAHP synthetase I/KDSA" evidence="13">
    <location>
        <begin position="286"/>
        <end position="428"/>
    </location>
</feature>
<dbReference type="KEGG" id="dha:DEHA2D14894g"/>
<dbReference type="GeneID" id="8998530"/>
<evidence type="ECO:0000256" key="9">
    <source>
        <dbReference type="ARBA" id="ARBA00031349"/>
    </source>
</evidence>
<protein>
    <recommendedName>
        <fullName evidence="4">3-deoxy-7-phosphoheptulonate synthase</fullName>
        <ecNumber evidence="4">2.5.1.54</ecNumber>
    </recommendedName>
    <alternativeName>
        <fullName evidence="10">3-deoxy-D-arabino-heptulosonate 7-phosphate synthase</fullName>
    </alternativeName>
    <alternativeName>
        <fullName evidence="9">DAHP synthase</fullName>
    </alternativeName>
    <alternativeName>
        <fullName evidence="8">Phospho-2-keto-3-deoxyheptonate aldolase</fullName>
    </alternativeName>
</protein>
<evidence type="ECO:0000259" key="13">
    <source>
        <dbReference type="Pfam" id="PF00793"/>
    </source>
</evidence>
<dbReference type="PANTHER" id="PTHR21225">
    <property type="entry name" value="PHOSPHO-2-DEHYDRO-3-DEOXYHEPTONATE ALDOLASE DAHP SYNTHETASE"/>
    <property type="match status" value="1"/>
</dbReference>
<dbReference type="GO" id="GO:0008652">
    <property type="term" value="P:amino acid biosynthetic process"/>
    <property type="evidence" value="ECO:0007669"/>
    <property type="project" value="UniProtKB-KW"/>
</dbReference>
<dbReference type="AlphaFoldDB" id="B5RTI5"/>
<dbReference type="EC" id="2.5.1.54" evidence="4"/>
<evidence type="ECO:0000256" key="7">
    <source>
        <dbReference type="ARBA" id="ARBA00023141"/>
    </source>
</evidence>
<keyword evidence="7" id="KW-0057">Aromatic amino acid biosynthesis</keyword>
<feature type="region of interest" description="Disordered" evidence="12">
    <location>
        <begin position="27"/>
        <end position="57"/>
    </location>
</feature>
<keyword evidence="6" id="KW-0808">Transferase</keyword>
<evidence type="ECO:0000256" key="5">
    <source>
        <dbReference type="ARBA" id="ARBA00022605"/>
    </source>
</evidence>
<accession>B5RTI5</accession>
<dbReference type="eggNOG" id="ENOG502RXNY">
    <property type="taxonomic scope" value="Eukaryota"/>
</dbReference>
<dbReference type="GO" id="GO:0003849">
    <property type="term" value="F:3-deoxy-7-phosphoheptulonate synthase activity"/>
    <property type="evidence" value="ECO:0007669"/>
    <property type="project" value="UniProtKB-EC"/>
</dbReference>
<evidence type="ECO:0000256" key="12">
    <source>
        <dbReference type="SAM" id="MobiDB-lite"/>
    </source>
</evidence>
<evidence type="ECO:0000256" key="4">
    <source>
        <dbReference type="ARBA" id="ARBA00012694"/>
    </source>
</evidence>
<dbReference type="Pfam" id="PF00793">
    <property type="entry name" value="DAHP_synth_1"/>
    <property type="match status" value="1"/>
</dbReference>
<organism evidence="14 15">
    <name type="scientific">Debaryomyces hansenii (strain ATCC 36239 / CBS 767 / BCRC 21394 / JCM 1990 / NBRC 0083 / IGC 2968)</name>
    <name type="common">Yeast</name>
    <name type="synonym">Torulaspora hansenii</name>
    <dbReference type="NCBI Taxonomy" id="284592"/>
    <lineage>
        <taxon>Eukaryota</taxon>
        <taxon>Fungi</taxon>
        <taxon>Dikarya</taxon>
        <taxon>Ascomycota</taxon>
        <taxon>Saccharomycotina</taxon>
        <taxon>Pichiomycetes</taxon>
        <taxon>Debaryomycetaceae</taxon>
        <taxon>Debaryomyces</taxon>
    </lineage>
</organism>
<dbReference type="InterPro" id="IPR013785">
    <property type="entry name" value="Aldolase_TIM"/>
</dbReference>
<dbReference type="PANTHER" id="PTHR21225:SF12">
    <property type="entry name" value="PHOSPHO-2-DEHYDRO-3-DEOXYHEPTONATE ALDOLASE, TYROSINE-INHIBITED"/>
    <property type="match status" value="1"/>
</dbReference>
<proteinExistence type="inferred from homology"/>
<keyword evidence="5" id="KW-0028">Amino-acid biosynthesis</keyword>
<evidence type="ECO:0000256" key="3">
    <source>
        <dbReference type="ARBA" id="ARBA00007985"/>
    </source>
</evidence>
<comment type="function">
    <text evidence="1">Stereospecific condensation of phosphoenolpyruvate (PEP) and D-erythrose-4-phosphate (E4P) giving rise to 3-deoxy-D-arabino-heptulosonate-7-phosphate (DAHP).</text>
</comment>
<dbReference type="VEuPathDB" id="FungiDB:DEHA2D14894g"/>
<evidence type="ECO:0000256" key="6">
    <source>
        <dbReference type="ARBA" id="ARBA00022679"/>
    </source>
</evidence>
<name>B5RTI5_DEBHA</name>
<dbReference type="SUPFAM" id="SSF51569">
    <property type="entry name" value="Aldolase"/>
    <property type="match status" value="1"/>
</dbReference>
<dbReference type="HOGENOM" id="CLU_033451_0_0_1"/>
<gene>
    <name evidence="14" type="ordered locus">DEHA2D14894g</name>
</gene>
<feature type="compositionally biased region" description="Polar residues" evidence="12">
    <location>
        <begin position="33"/>
        <end position="42"/>
    </location>
</feature>
<evidence type="ECO:0000313" key="15">
    <source>
        <dbReference type="Proteomes" id="UP000000599"/>
    </source>
</evidence>
<dbReference type="Gene3D" id="3.20.20.70">
    <property type="entry name" value="Aldolase class I"/>
    <property type="match status" value="1"/>
</dbReference>
<evidence type="ECO:0000256" key="11">
    <source>
        <dbReference type="ARBA" id="ARBA00047508"/>
    </source>
</evidence>
<feature type="compositionally biased region" description="Basic and acidic residues" evidence="12">
    <location>
        <begin position="498"/>
        <end position="508"/>
    </location>
</feature>
<dbReference type="EMBL" id="CR382136">
    <property type="protein sequence ID" value="CAR65670.1"/>
    <property type="molecule type" value="Genomic_DNA"/>
</dbReference>
<keyword evidence="15" id="KW-1185">Reference proteome</keyword>
<dbReference type="OrthoDB" id="4020666at2759"/>
<comment type="pathway">
    <text evidence="2">Metabolic intermediate biosynthesis; chorismate biosynthesis; chorismate from D-erythrose 4-phosphate and phosphoenolpyruvate: step 1/7.</text>
</comment>
<dbReference type="GO" id="GO:0009073">
    <property type="term" value="P:aromatic amino acid family biosynthetic process"/>
    <property type="evidence" value="ECO:0007669"/>
    <property type="project" value="UniProtKB-KW"/>
</dbReference>
<dbReference type="InterPro" id="IPR006218">
    <property type="entry name" value="DAHP1/KDSA"/>
</dbReference>
<evidence type="ECO:0000256" key="2">
    <source>
        <dbReference type="ARBA" id="ARBA00004688"/>
    </source>
</evidence>
<evidence type="ECO:0000256" key="1">
    <source>
        <dbReference type="ARBA" id="ARBA00003726"/>
    </source>
</evidence>
<dbReference type="RefSeq" id="XP_002770316.1">
    <property type="nucleotide sequence ID" value="XM_002770270.1"/>
</dbReference>
<reference evidence="14 15" key="1">
    <citation type="journal article" date="2004" name="Nature">
        <title>Genome evolution in yeasts.</title>
        <authorList>
            <consortium name="Genolevures"/>
            <person name="Dujon B."/>
            <person name="Sherman D."/>
            <person name="Fischer G."/>
            <person name="Durrens P."/>
            <person name="Casaregola S."/>
            <person name="Lafontaine I."/>
            <person name="de Montigny J."/>
            <person name="Marck C."/>
            <person name="Neuveglise C."/>
            <person name="Talla E."/>
            <person name="Goffard N."/>
            <person name="Frangeul L."/>
            <person name="Aigle M."/>
            <person name="Anthouard V."/>
            <person name="Babour A."/>
            <person name="Barbe V."/>
            <person name="Barnay S."/>
            <person name="Blanchin S."/>
            <person name="Beckerich J.M."/>
            <person name="Beyne E."/>
            <person name="Bleykasten C."/>
            <person name="Boisrame A."/>
            <person name="Boyer J."/>
            <person name="Cattolico L."/>
            <person name="Confanioleri F."/>
            <person name="de Daruvar A."/>
            <person name="Despons L."/>
            <person name="Fabre E."/>
            <person name="Fairhead C."/>
            <person name="Ferry-Dumazet H."/>
            <person name="Groppi A."/>
            <person name="Hantraye F."/>
            <person name="Hennequin C."/>
            <person name="Jauniaux N."/>
            <person name="Joyet P."/>
            <person name="Kachouri R."/>
            <person name="Kerrest A."/>
            <person name="Koszul R."/>
            <person name="Lemaire M."/>
            <person name="Lesur I."/>
            <person name="Ma L."/>
            <person name="Muller H."/>
            <person name="Nicaud J.M."/>
            <person name="Nikolski M."/>
            <person name="Oztas S."/>
            <person name="Ozier-Kalogeropoulos O."/>
            <person name="Pellenz S."/>
            <person name="Potier S."/>
            <person name="Richard G.F."/>
            <person name="Straub M.L."/>
            <person name="Suleau A."/>
            <person name="Swennene D."/>
            <person name="Tekaia F."/>
            <person name="Wesolowski-Louvel M."/>
            <person name="Westhof E."/>
            <person name="Wirth B."/>
            <person name="Zeniou-Meyer M."/>
            <person name="Zivanovic I."/>
            <person name="Bolotin-Fukuhara M."/>
            <person name="Thierry A."/>
            <person name="Bouchier C."/>
            <person name="Caudron B."/>
            <person name="Scarpelli C."/>
            <person name="Gaillardin C."/>
            <person name="Weissenbach J."/>
            <person name="Wincker P."/>
            <person name="Souciet J.L."/>
        </authorList>
    </citation>
    <scope>NUCLEOTIDE SEQUENCE [LARGE SCALE GENOMIC DNA]</scope>
    <source>
        <strain evidence="15">ATCC 36239 / CBS 767 / BCRC 21394 / JCM 1990 / NBRC 0083 / IGC 2968</strain>
    </source>
</reference>
<dbReference type="STRING" id="284592.B5RTI5"/>
<evidence type="ECO:0000256" key="8">
    <source>
        <dbReference type="ARBA" id="ARBA00031111"/>
    </source>
</evidence>
<evidence type="ECO:0000313" key="14">
    <source>
        <dbReference type="EMBL" id="CAR65670.1"/>
    </source>
</evidence>